<organism evidence="1 2">
    <name type="scientific">Castor canadensis</name>
    <name type="common">American beaver</name>
    <dbReference type="NCBI Taxonomy" id="51338"/>
    <lineage>
        <taxon>Eukaryota</taxon>
        <taxon>Metazoa</taxon>
        <taxon>Chordata</taxon>
        <taxon>Craniata</taxon>
        <taxon>Vertebrata</taxon>
        <taxon>Euteleostomi</taxon>
        <taxon>Mammalia</taxon>
        <taxon>Eutheria</taxon>
        <taxon>Euarchontoglires</taxon>
        <taxon>Glires</taxon>
        <taxon>Rodentia</taxon>
        <taxon>Castorimorpha</taxon>
        <taxon>Castoridae</taxon>
        <taxon>Castor</taxon>
    </lineage>
</organism>
<sequence>MELGQPASPSGLDEPAPRAQRGVLELQEPIAPRRWPGAPDSPCAWPREPEEPNAPRRWPEAPHTRCGWLEASDAPRRWPEEPDDALCGWQEEPCCWPEEPAVCDPAGGLSPAYSSVLGEQLRASPRSAALPSDPSPARPLPSEPEAGQEDGSRLRAVFDALDRDGDGFVRMEDFIQFATAYGAEQVKDLTQYLDPSGLGAISFEDFHQGIMAIRNGDPDSQLYSVAPAQDEDHPACADDFDEFVTYEANEVTDSAYMGSESTYSECETFTDEDTSTLVHPELQPEGDADSAGGSAVPSECLDVMEEPDHGALLLLPGRSHPRGQTVVMVIGSEEHFEDYGEGSEVELSPETFCNGELDCSDPSFLTPRYLHQSGSLTMEALEDPPPEPVEGPEEDIADKVIFLERRVSELEKESVAAGEQHGRLRQENLQLVHRANALEEQLKEQELRAQEMVLEEARKQKELLCKMEREKSIEIENLQARLHQLDEENSELRSCTPCLKANIERLEEEKQKLLDEIEELMLRLNEEQENKRKMGDKLSHERHQFQRDKEATQELIEDLRKQLEHLQLLRLEVEQRRGRSSSLGLQEYNSRARESELEQEVRRLKQDNRNLKEQNDELNGQIITLSIQGAKSLFSTAFSESLAAEISSVSRDELMEAIQKQEEINFRLQDYIDRIIVAIMETNPSILEVK</sequence>
<protein>
    <submittedName>
        <fullName evidence="2">Rab11 family-interacting protein 3 isoform X4</fullName>
    </submittedName>
</protein>
<accession>A0AC58LFI4</accession>
<gene>
    <name evidence="2" type="primary">Rab11fip3</name>
</gene>
<keyword evidence="1" id="KW-1185">Reference proteome</keyword>
<dbReference type="RefSeq" id="XP_073915891.1">
    <property type="nucleotide sequence ID" value="XM_074059790.1"/>
</dbReference>
<name>A0AC58LFI4_CASCN</name>
<reference evidence="2" key="1">
    <citation type="submission" date="2025-08" db="UniProtKB">
        <authorList>
            <consortium name="RefSeq"/>
        </authorList>
    </citation>
    <scope>IDENTIFICATION</scope>
</reference>
<proteinExistence type="predicted"/>
<evidence type="ECO:0000313" key="2">
    <source>
        <dbReference type="RefSeq" id="XP_073915891.1"/>
    </source>
</evidence>
<dbReference type="Proteomes" id="UP001732720">
    <property type="component" value="Chromosome 17"/>
</dbReference>
<evidence type="ECO:0000313" key="1">
    <source>
        <dbReference type="Proteomes" id="UP001732720"/>
    </source>
</evidence>